<sequence>GRVRLRGGGGRRRRLGGRARPGARRTRGAGTGRGGGDRHRDLLAQFRGDPRRHLLPRREPDGARLRRRQAHALRVLPGSRCALRPLRQADRGHQRGRGGQARSHPRTRRRQWGAGLGVAAAGGGAGHGAGAVLHRGPPLAFHRHHRQPRLHAFPPGRRRERRRGLRLPQPGGIRAGQRRRHRDHGGRRRADRLALPHPGQLGRLACSPLGPRPPRYAGRRRAGRLVCQGQLLHPRGTQSFLSFNLPGACAGRPRDTLDHRPRRSGPVRAGRGMGGWHRLRRGPPARRRFLRGHSALLARPAGGLPRAGIFRDPSQDGPPRRAGPGLHRSRPGTAPRARTYQPFRDRVSWIDRIACIRRICARYSSRL</sequence>
<feature type="compositionally biased region" description="Basic residues" evidence="1">
    <location>
        <begin position="156"/>
        <end position="165"/>
    </location>
</feature>
<feature type="compositionally biased region" description="Basic residues" evidence="1">
    <location>
        <begin position="176"/>
        <end position="190"/>
    </location>
</feature>
<feature type="region of interest" description="Disordered" evidence="1">
    <location>
        <begin position="1"/>
        <end position="111"/>
    </location>
</feature>
<evidence type="ECO:0000313" key="2">
    <source>
        <dbReference type="EMBL" id="CAA9268822.1"/>
    </source>
</evidence>
<accession>A0A6J4J5V9</accession>
<feature type="region of interest" description="Disordered" evidence="1">
    <location>
        <begin position="150"/>
        <end position="192"/>
    </location>
</feature>
<organism evidence="2">
    <name type="scientific">uncultured Acetobacteraceae bacterium</name>
    <dbReference type="NCBI Taxonomy" id="169975"/>
    <lineage>
        <taxon>Bacteria</taxon>
        <taxon>Pseudomonadati</taxon>
        <taxon>Pseudomonadota</taxon>
        <taxon>Alphaproteobacteria</taxon>
        <taxon>Acetobacterales</taxon>
        <taxon>Acetobacteraceae</taxon>
        <taxon>environmental samples</taxon>
    </lineage>
</organism>
<feature type="non-terminal residue" evidence="2">
    <location>
        <position position="367"/>
    </location>
</feature>
<dbReference type="AlphaFoldDB" id="A0A6J4J5V9"/>
<gene>
    <name evidence="2" type="ORF">AVDCRST_MAG08-3084</name>
</gene>
<dbReference type="EMBL" id="CADCTG010000229">
    <property type="protein sequence ID" value="CAA9268822.1"/>
    <property type="molecule type" value="Genomic_DNA"/>
</dbReference>
<proteinExistence type="predicted"/>
<reference evidence="2" key="1">
    <citation type="submission" date="2020-02" db="EMBL/GenBank/DDBJ databases">
        <authorList>
            <person name="Meier V. D."/>
        </authorList>
    </citation>
    <scope>NUCLEOTIDE SEQUENCE</scope>
    <source>
        <strain evidence="2">AVDCRST_MAG08</strain>
    </source>
</reference>
<feature type="non-terminal residue" evidence="2">
    <location>
        <position position="1"/>
    </location>
</feature>
<keyword evidence="2" id="KW-0560">Oxidoreductase</keyword>
<feature type="compositionally biased region" description="Basic and acidic residues" evidence="1">
    <location>
        <begin position="35"/>
        <end position="64"/>
    </location>
</feature>
<protein>
    <submittedName>
        <fullName evidence="2">Aminobutyraldehyde dehydrogenase</fullName>
        <ecNumber evidence="2">1.2.1.19</ecNumber>
    </submittedName>
</protein>
<dbReference type="EC" id="1.2.1.19" evidence="2"/>
<name>A0A6J4J5V9_9PROT</name>
<feature type="compositionally biased region" description="Basic residues" evidence="1">
    <location>
        <begin position="1"/>
        <end position="27"/>
    </location>
</feature>
<evidence type="ECO:0000256" key="1">
    <source>
        <dbReference type="SAM" id="MobiDB-lite"/>
    </source>
</evidence>
<feature type="region of interest" description="Disordered" evidence="1">
    <location>
        <begin position="252"/>
        <end position="281"/>
    </location>
</feature>
<feature type="region of interest" description="Disordered" evidence="1">
    <location>
        <begin position="303"/>
        <end position="338"/>
    </location>
</feature>
<dbReference type="GO" id="GO:0019145">
    <property type="term" value="F:aminobutyraldehyde dehydrogenase (NAD+) activity"/>
    <property type="evidence" value="ECO:0007669"/>
    <property type="project" value="UniProtKB-EC"/>
</dbReference>